<comment type="caution">
    <text evidence="4">The sequence shown here is derived from an EMBL/GenBank/DDBJ whole genome shotgun (WGS) entry which is preliminary data.</text>
</comment>
<dbReference type="InterPro" id="IPR029057">
    <property type="entry name" value="PRTase-like"/>
</dbReference>
<sequence length="263" mass="28300">MVNALGGLRKLHGFGRVALDALLLPRCVACGEVSLSHGAACPDCFAALTPLSEPQCRCCGTPFLHEGQAAGMDDAGKAWCGRCAEEPPIYGQARAAYLYDDGSKRLLLPFKHGDRTELALPLARQMARAGRELLDHADLLLPVPLHRRRLMHRRYNQAALLARQLSRLSGIPWAPNLLLRPRRTPPLGPLGALARAEVLRGAFALAARDRPRIDGRRILLVDDVLTSGATVSACTAVLLEAGARSVDVLAVARVADPRLVEAP</sequence>
<dbReference type="PANTHER" id="PTHR47505">
    <property type="entry name" value="DNA UTILIZATION PROTEIN YHGH"/>
    <property type="match status" value="1"/>
</dbReference>
<organism evidence="4 5">
    <name type="scientific">Teichococcus oryzae</name>
    <dbReference type="NCBI Taxonomy" id="1608942"/>
    <lineage>
        <taxon>Bacteria</taxon>
        <taxon>Pseudomonadati</taxon>
        <taxon>Pseudomonadota</taxon>
        <taxon>Alphaproteobacteria</taxon>
        <taxon>Acetobacterales</taxon>
        <taxon>Roseomonadaceae</taxon>
        <taxon>Roseomonas</taxon>
    </lineage>
</organism>
<dbReference type="RefSeq" id="WP_149814031.1">
    <property type="nucleotide sequence ID" value="NZ_VUKA01000023.1"/>
</dbReference>
<reference evidence="4 5" key="1">
    <citation type="journal article" date="2015" name="Int. J. Syst. Evol. Microbiol.">
        <title>Roseomonas oryzae sp. nov., isolated from paddy rhizosphere soil.</title>
        <authorList>
            <person name="Ramaprasad E.V."/>
            <person name="Sasikala Ch."/>
            <person name="Ramana Ch.V."/>
        </authorList>
    </citation>
    <scope>NUCLEOTIDE SEQUENCE [LARGE SCALE GENOMIC DNA]</scope>
    <source>
        <strain evidence="4 5">KCTC 42542</strain>
    </source>
</reference>
<gene>
    <name evidence="4" type="ORF">F0Q34_19665</name>
</gene>
<dbReference type="Pfam" id="PF18912">
    <property type="entry name" value="DZR_2"/>
    <property type="match status" value="1"/>
</dbReference>
<feature type="domain" description="Phosphoribosyltransferase" evidence="2">
    <location>
        <begin position="208"/>
        <end position="254"/>
    </location>
</feature>
<proteinExistence type="inferred from homology"/>
<dbReference type="OrthoDB" id="9779910at2"/>
<evidence type="ECO:0000259" key="3">
    <source>
        <dbReference type="Pfam" id="PF18912"/>
    </source>
</evidence>
<dbReference type="InterPro" id="IPR051910">
    <property type="entry name" value="ComF/GntX_DNA_util-trans"/>
</dbReference>
<dbReference type="PANTHER" id="PTHR47505:SF1">
    <property type="entry name" value="DNA UTILIZATION PROTEIN YHGH"/>
    <property type="match status" value="1"/>
</dbReference>
<comment type="similarity">
    <text evidence="1">Belongs to the ComF/GntX family.</text>
</comment>
<evidence type="ECO:0000256" key="1">
    <source>
        <dbReference type="ARBA" id="ARBA00008007"/>
    </source>
</evidence>
<name>A0A5B2TAB4_9PROT</name>
<dbReference type="SUPFAM" id="SSF53271">
    <property type="entry name" value="PRTase-like"/>
    <property type="match status" value="1"/>
</dbReference>
<evidence type="ECO:0000313" key="4">
    <source>
        <dbReference type="EMBL" id="KAA2211517.1"/>
    </source>
</evidence>
<dbReference type="EMBL" id="VUKA01000023">
    <property type="protein sequence ID" value="KAA2211517.1"/>
    <property type="molecule type" value="Genomic_DNA"/>
</dbReference>
<accession>A0A5B2TAB4</accession>
<dbReference type="CDD" id="cd06223">
    <property type="entry name" value="PRTases_typeI"/>
    <property type="match status" value="1"/>
</dbReference>
<dbReference type="Pfam" id="PF00156">
    <property type="entry name" value="Pribosyltran"/>
    <property type="match status" value="1"/>
</dbReference>
<dbReference type="InterPro" id="IPR044005">
    <property type="entry name" value="DZR_2"/>
</dbReference>
<protein>
    <submittedName>
        <fullName evidence="4">ComF family protein</fullName>
    </submittedName>
</protein>
<evidence type="ECO:0000313" key="5">
    <source>
        <dbReference type="Proteomes" id="UP000322110"/>
    </source>
</evidence>
<evidence type="ECO:0000259" key="2">
    <source>
        <dbReference type="Pfam" id="PF00156"/>
    </source>
</evidence>
<keyword evidence="5" id="KW-1185">Reference proteome</keyword>
<dbReference type="Proteomes" id="UP000322110">
    <property type="component" value="Unassembled WGS sequence"/>
</dbReference>
<dbReference type="Gene3D" id="3.40.50.2020">
    <property type="match status" value="1"/>
</dbReference>
<dbReference type="InterPro" id="IPR000836">
    <property type="entry name" value="PRTase_dom"/>
</dbReference>
<dbReference type="AlphaFoldDB" id="A0A5B2TAB4"/>
<feature type="domain" description="Double zinc ribbon" evidence="3">
    <location>
        <begin position="18"/>
        <end position="84"/>
    </location>
</feature>